<dbReference type="RefSeq" id="WP_064725501.1">
    <property type="nucleotide sequence ID" value="NZ_JBFBMA010000001.1"/>
</dbReference>
<keyword evidence="2" id="KW-0472">Membrane</keyword>
<dbReference type="EMBL" id="LJBJ02000012">
    <property type="protein sequence ID" value="OAX51802.1"/>
    <property type="molecule type" value="Genomic_DNA"/>
</dbReference>
<dbReference type="Pfam" id="PF03109">
    <property type="entry name" value="ABC1"/>
    <property type="match status" value="1"/>
</dbReference>
<dbReference type="InterPro" id="IPR011009">
    <property type="entry name" value="Kinase-like_dom_sf"/>
</dbReference>
<dbReference type="PANTHER" id="PTHR10566">
    <property type="entry name" value="CHAPERONE-ACTIVITY OF BC1 COMPLEX CABC1 -RELATED"/>
    <property type="match status" value="1"/>
</dbReference>
<keyword evidence="2" id="KW-1133">Transmembrane helix</keyword>
<proteinExistence type="inferred from homology"/>
<feature type="domain" description="Protein kinase" evidence="3">
    <location>
        <begin position="124"/>
        <end position="455"/>
    </location>
</feature>
<evidence type="ECO:0000256" key="1">
    <source>
        <dbReference type="ARBA" id="ARBA00009670"/>
    </source>
</evidence>
<dbReference type="GO" id="GO:0004672">
    <property type="term" value="F:protein kinase activity"/>
    <property type="evidence" value="ECO:0007669"/>
    <property type="project" value="InterPro"/>
</dbReference>
<dbReference type="InterPro" id="IPR004147">
    <property type="entry name" value="ABC1_dom"/>
</dbReference>
<dbReference type="SUPFAM" id="SSF56112">
    <property type="entry name" value="Protein kinase-like (PK-like)"/>
    <property type="match status" value="1"/>
</dbReference>
<evidence type="ECO:0000313" key="4">
    <source>
        <dbReference type="EMBL" id="OAX51802.1"/>
    </source>
</evidence>
<keyword evidence="5" id="KW-1185">Reference proteome</keyword>
<name>A0A199NSB1_9MICC</name>
<sequence length="554" mass="61109">MLERARTRTDRFLQIGEVLIKHGLGSLLGGVLSAPWAAPLRKVRQLDPQHRHTQAEHLRLALEELGPTFVKLGQLASTRQDLLPEDYTRELARLQDSSPPVPFQRLIGQFDGQPEEQLLASFESIDPQPLATGSIGQVHAAVLDGRDVVVKIRRPGVLAGVHQDLDILTELSKMLSRYVGIARGYDVVELTRQFAQRIEEELDYTIEGEHCDRFAEFFAEDPWIRIPRIHWEASSCALLTEDRVRGLKISDIPALDAAGVDRHLLAVTATQALCRMVFQLGLFHADPHPGNLFVQPDGSITVIDFGMVGELSERFRDRLVPLLVGITTGNARQAARATVRLTARPEQEVRAADLEPDMQRIISGYTGRSLQELNLAQLLTDVLRMLHRHHLVLPPEAAMLVKMIATAEALGTTLDPGFDIVAVLTPYAQQYVRSRLSPEMLLRRAREAAKEAVSLGMDAPESVRRVLGVLESGGFDVHLRADELEELMGKVEKLGTRVVAGAVLAAVINGSAHIVASDPGRFKSWYPALVGAGAGSAGMIGGYLAWSLRPRRRR</sequence>
<evidence type="ECO:0000313" key="5">
    <source>
        <dbReference type="Proteomes" id="UP000053171"/>
    </source>
</evidence>
<evidence type="ECO:0000259" key="3">
    <source>
        <dbReference type="PROSITE" id="PS50011"/>
    </source>
</evidence>
<dbReference type="InterPro" id="IPR050154">
    <property type="entry name" value="UbiB_kinase"/>
</dbReference>
<keyword evidence="2" id="KW-0812">Transmembrane</keyword>
<accession>A0A199NSB1</accession>
<dbReference type="PROSITE" id="PS50011">
    <property type="entry name" value="PROTEIN_KINASE_DOM"/>
    <property type="match status" value="1"/>
</dbReference>
<dbReference type="Proteomes" id="UP000053171">
    <property type="component" value="Unassembled WGS sequence"/>
</dbReference>
<feature type="transmembrane region" description="Helical" evidence="2">
    <location>
        <begin position="528"/>
        <end position="546"/>
    </location>
</feature>
<dbReference type="PANTHER" id="PTHR10566:SF113">
    <property type="entry name" value="PROTEIN ACTIVITY OF BC1 COMPLEX KINASE 7, CHLOROPLASTIC"/>
    <property type="match status" value="1"/>
</dbReference>
<feature type="transmembrane region" description="Helical" evidence="2">
    <location>
        <begin position="498"/>
        <end position="516"/>
    </location>
</feature>
<gene>
    <name evidence="4" type="ORF">AN277_0207080</name>
</gene>
<evidence type="ECO:0000256" key="2">
    <source>
        <dbReference type="SAM" id="Phobius"/>
    </source>
</evidence>
<dbReference type="AlphaFoldDB" id="A0A199NSB1"/>
<organism evidence="4 5">
    <name type="scientific">Rothia kristinae</name>
    <dbReference type="NCBI Taxonomy" id="37923"/>
    <lineage>
        <taxon>Bacteria</taxon>
        <taxon>Bacillati</taxon>
        <taxon>Actinomycetota</taxon>
        <taxon>Actinomycetes</taxon>
        <taxon>Micrococcales</taxon>
        <taxon>Micrococcaceae</taxon>
        <taxon>Rothia</taxon>
    </lineage>
</organism>
<protein>
    <submittedName>
        <fullName evidence="4">ABC transporter</fullName>
    </submittedName>
</protein>
<comment type="similarity">
    <text evidence="1">Belongs to the protein kinase superfamily. ADCK protein kinase family.</text>
</comment>
<reference evidence="4" key="1">
    <citation type="submission" date="2016-06" db="EMBL/GenBank/DDBJ databases">
        <title>Identification of putative biosynthetic pathways for the production of bioactive secondary metabolites by the marine actinomycete Kocuria kristinae RUTW2-3.</title>
        <authorList>
            <person name="Waterworth S.C."/>
            <person name="Walmsley T.A."/>
            <person name="Matongo T."/>
            <person name="Davies-Coleman M.T."/>
            <person name="Dorrington R.A."/>
        </authorList>
    </citation>
    <scope>NUCLEOTIDE SEQUENCE [LARGE SCALE GENOMIC DNA]</scope>
    <source>
        <strain evidence="4">RUTW2-3</strain>
    </source>
</reference>
<dbReference type="InterPro" id="IPR000719">
    <property type="entry name" value="Prot_kinase_dom"/>
</dbReference>
<dbReference type="CDD" id="cd05121">
    <property type="entry name" value="ABC1_ADCK3-like"/>
    <property type="match status" value="1"/>
</dbReference>
<dbReference type="GO" id="GO:0005524">
    <property type="term" value="F:ATP binding"/>
    <property type="evidence" value="ECO:0007669"/>
    <property type="project" value="InterPro"/>
</dbReference>
<comment type="caution">
    <text evidence="4">The sequence shown here is derived from an EMBL/GenBank/DDBJ whole genome shotgun (WGS) entry which is preliminary data.</text>
</comment>